<evidence type="ECO:0000256" key="1">
    <source>
        <dbReference type="SAM" id="MobiDB-lite"/>
    </source>
</evidence>
<feature type="compositionally biased region" description="Basic residues" evidence="1">
    <location>
        <begin position="218"/>
        <end position="228"/>
    </location>
</feature>
<evidence type="ECO:0000313" key="3">
    <source>
        <dbReference type="Proteomes" id="UP000799772"/>
    </source>
</evidence>
<feature type="compositionally biased region" description="Polar residues" evidence="1">
    <location>
        <begin position="1"/>
        <end position="15"/>
    </location>
</feature>
<keyword evidence="3" id="KW-1185">Reference proteome</keyword>
<dbReference type="Proteomes" id="UP000799772">
    <property type="component" value="Unassembled WGS sequence"/>
</dbReference>
<accession>A0A9P4IA35</accession>
<reference evidence="2" key="1">
    <citation type="journal article" date="2020" name="Stud. Mycol.">
        <title>101 Dothideomycetes genomes: a test case for predicting lifestyles and emergence of pathogens.</title>
        <authorList>
            <person name="Haridas S."/>
            <person name="Albert R."/>
            <person name="Binder M."/>
            <person name="Bloem J."/>
            <person name="Labutti K."/>
            <person name="Salamov A."/>
            <person name="Andreopoulos B."/>
            <person name="Baker S."/>
            <person name="Barry K."/>
            <person name="Bills G."/>
            <person name="Bluhm B."/>
            <person name="Cannon C."/>
            <person name="Castanera R."/>
            <person name="Culley D."/>
            <person name="Daum C."/>
            <person name="Ezra D."/>
            <person name="Gonzalez J."/>
            <person name="Henrissat B."/>
            <person name="Kuo A."/>
            <person name="Liang C."/>
            <person name="Lipzen A."/>
            <person name="Lutzoni F."/>
            <person name="Magnuson J."/>
            <person name="Mondo S."/>
            <person name="Nolan M."/>
            <person name="Ohm R."/>
            <person name="Pangilinan J."/>
            <person name="Park H.-J."/>
            <person name="Ramirez L."/>
            <person name="Alfaro M."/>
            <person name="Sun H."/>
            <person name="Tritt A."/>
            <person name="Yoshinaga Y."/>
            <person name="Zwiers L.-H."/>
            <person name="Turgeon B."/>
            <person name="Goodwin S."/>
            <person name="Spatafora J."/>
            <person name="Crous P."/>
            <person name="Grigoriev I."/>
        </authorList>
    </citation>
    <scope>NUCLEOTIDE SEQUENCE</scope>
    <source>
        <strain evidence="2">CBS 133067</strain>
    </source>
</reference>
<feature type="compositionally biased region" description="Acidic residues" evidence="1">
    <location>
        <begin position="198"/>
        <end position="212"/>
    </location>
</feature>
<gene>
    <name evidence="2" type="ORF">NA57DRAFT_78458</name>
</gene>
<organism evidence="2 3">
    <name type="scientific">Rhizodiscina lignyota</name>
    <dbReference type="NCBI Taxonomy" id="1504668"/>
    <lineage>
        <taxon>Eukaryota</taxon>
        <taxon>Fungi</taxon>
        <taxon>Dikarya</taxon>
        <taxon>Ascomycota</taxon>
        <taxon>Pezizomycotina</taxon>
        <taxon>Dothideomycetes</taxon>
        <taxon>Pleosporomycetidae</taxon>
        <taxon>Aulographales</taxon>
        <taxon>Rhizodiscinaceae</taxon>
        <taxon>Rhizodiscina</taxon>
    </lineage>
</organism>
<proteinExistence type="predicted"/>
<comment type="caution">
    <text evidence="2">The sequence shown here is derived from an EMBL/GenBank/DDBJ whole genome shotgun (WGS) entry which is preliminary data.</text>
</comment>
<dbReference type="AlphaFoldDB" id="A0A9P4IA35"/>
<name>A0A9P4IA35_9PEZI</name>
<feature type="region of interest" description="Disordered" evidence="1">
    <location>
        <begin position="147"/>
        <end position="230"/>
    </location>
</feature>
<dbReference type="EMBL" id="ML978129">
    <property type="protein sequence ID" value="KAF2096869.1"/>
    <property type="molecule type" value="Genomic_DNA"/>
</dbReference>
<feature type="compositionally biased region" description="Low complexity" evidence="1">
    <location>
        <begin position="147"/>
        <end position="157"/>
    </location>
</feature>
<sequence>MAQSQPSIGSSSKQQVSERKPVDLADTSKLARKMKTWELVSFNSPQLSIDDGDLFLSTSYDPKVLRLVRLEHQISTREDKAVMLGRMKYLWQDGESTVRVSNQIKDGEHWAELVFPATWSMHAFLKHLHKSKKRFTYMVWGTTDKASAASKAASARPRSTRAKPKPAATGSEVISVSHPPADASRFGRGLKRKRVEVEEQQEEEEKEEEEGEPAPKAARGKTSAKRRRFEADETPCLQGVKGVKLGEKITEVVRVVLLQGGNKPMPLLGIRTAIVSKYPQLPEQCGTWANQVKNVVRFAPFERQKLSSKEGARLNVYGYLVAKD</sequence>
<evidence type="ECO:0000313" key="2">
    <source>
        <dbReference type="EMBL" id="KAF2096869.1"/>
    </source>
</evidence>
<feature type="region of interest" description="Disordered" evidence="1">
    <location>
        <begin position="1"/>
        <end position="25"/>
    </location>
</feature>
<protein>
    <submittedName>
        <fullName evidence="2">Uncharacterized protein</fullName>
    </submittedName>
</protein>